<dbReference type="EMBL" id="CP066681">
    <property type="protein sequence ID" value="QQG35987.1"/>
    <property type="molecule type" value="Genomic_DNA"/>
</dbReference>
<proteinExistence type="predicted"/>
<name>A0A7T5R1T9_9BACT</name>
<accession>A0A7T5R1T9</accession>
<evidence type="ECO:0000313" key="2">
    <source>
        <dbReference type="EMBL" id="QQG35987.1"/>
    </source>
</evidence>
<gene>
    <name evidence="2" type="ORF">HYS17_10875</name>
</gene>
<evidence type="ECO:0000313" key="3">
    <source>
        <dbReference type="Proteomes" id="UP000595362"/>
    </source>
</evidence>
<evidence type="ECO:0000256" key="1">
    <source>
        <dbReference type="SAM" id="MobiDB-lite"/>
    </source>
</evidence>
<protein>
    <submittedName>
        <fullName evidence="2">Uncharacterized protein</fullName>
    </submittedName>
</protein>
<dbReference type="Proteomes" id="UP000595362">
    <property type="component" value="Chromosome"/>
</dbReference>
<feature type="region of interest" description="Disordered" evidence="1">
    <location>
        <begin position="154"/>
        <end position="207"/>
    </location>
</feature>
<sequence>MKKFFSRLLGGFSLGGLLSSFVPRDDNPDTFAGEEWADTKPMKPVAAHPARTPAAESPGPARQFVHYLGRFDGMNIEINGQPVKPEQITHYKGTKLTCEKFTVDLEDTTYVFWNDPSEQQKKIQTGMKVNTATDLGDMRGQTFGIHHLESIPGTFEDFDEPGANQPSQARRDWQPQTGNAGRSQNAATERNKPVRGGHGLTKPAYTL</sequence>
<feature type="compositionally biased region" description="Polar residues" evidence="1">
    <location>
        <begin position="164"/>
        <end position="188"/>
    </location>
</feature>
<organism evidence="2 3">
    <name type="scientific">Micavibrio aeruginosavorus</name>
    <dbReference type="NCBI Taxonomy" id="349221"/>
    <lineage>
        <taxon>Bacteria</taxon>
        <taxon>Pseudomonadati</taxon>
        <taxon>Bdellovibrionota</taxon>
        <taxon>Bdellovibrionia</taxon>
        <taxon>Bdellovibrionales</taxon>
        <taxon>Pseudobdellovibrionaceae</taxon>
        <taxon>Micavibrio</taxon>
    </lineage>
</organism>
<reference evidence="2 3" key="1">
    <citation type="submission" date="2020-07" db="EMBL/GenBank/DDBJ databases">
        <title>Huge and variable diversity of episymbiotic CPR bacteria and DPANN archaea in groundwater ecosystems.</title>
        <authorList>
            <person name="He C.Y."/>
            <person name="Keren R."/>
            <person name="Whittaker M."/>
            <person name="Farag I.F."/>
            <person name="Doudna J."/>
            <person name="Cate J.H.D."/>
            <person name="Banfield J.F."/>
        </authorList>
    </citation>
    <scope>NUCLEOTIDE SEQUENCE [LARGE SCALE GENOMIC DNA]</scope>
    <source>
        <strain evidence="2">NC_groundwater_70_Ag_B-0.1um_54_66</strain>
    </source>
</reference>
<dbReference type="AlphaFoldDB" id="A0A7T5R1T9"/>